<proteinExistence type="predicted"/>
<feature type="compositionally biased region" description="Polar residues" evidence="1">
    <location>
        <begin position="66"/>
        <end position="75"/>
    </location>
</feature>
<dbReference type="Proteomes" id="UP000269396">
    <property type="component" value="Unassembled WGS sequence"/>
</dbReference>
<feature type="region of interest" description="Disordered" evidence="1">
    <location>
        <begin position="63"/>
        <end position="83"/>
    </location>
</feature>
<sequence length="283" mass="32270">MTVQQDTSGLSQRIPRRALFADAGTGWKKRRGGQWMTWCRGMKESCKQMAPVGPSRLPCWGPKDGATQQVSTWDSQGKRKRGKPNRMALCFDNTSEGSVALQQALEFSDDEREKLYKRALKMKRKSQTPEPTNSTQMLSWPKKHDKRHGKPSFAVKKHPTAFASSVQPVDRACGYSLQQQSCSLRPCLPIQSPNHWNMYPSVQPQWQNPTYGHSTWPSVPSYPPTVQNPYPYVPRNAVPPHPFSYHCTFVEPFPNFLLSVRFEIDALPEEPYQQNSWSPYAPS</sequence>
<evidence type="ECO:0000313" key="3">
    <source>
        <dbReference type="Proteomes" id="UP000269396"/>
    </source>
</evidence>
<protein>
    <submittedName>
        <fullName evidence="2">Uncharacterized protein</fullName>
    </submittedName>
</protein>
<name>A0A3P8EWX3_9TREM</name>
<reference evidence="2 3" key="1">
    <citation type="submission" date="2018-11" db="EMBL/GenBank/DDBJ databases">
        <authorList>
            <consortium name="Pathogen Informatics"/>
        </authorList>
    </citation>
    <scope>NUCLEOTIDE SEQUENCE [LARGE SCALE GENOMIC DNA]</scope>
    <source>
        <strain>Denwood</strain>
        <strain evidence="3">Zambia</strain>
    </source>
</reference>
<feature type="compositionally biased region" description="Polar residues" evidence="1">
    <location>
        <begin position="128"/>
        <end position="138"/>
    </location>
</feature>
<keyword evidence="3" id="KW-1185">Reference proteome</keyword>
<dbReference type="AlphaFoldDB" id="A0A3P8EWX3"/>
<accession>A0A3P8EWX3</accession>
<feature type="region of interest" description="Disordered" evidence="1">
    <location>
        <begin position="122"/>
        <end position="151"/>
    </location>
</feature>
<evidence type="ECO:0000313" key="2">
    <source>
        <dbReference type="EMBL" id="VDP61431.1"/>
    </source>
</evidence>
<organism evidence="2 3">
    <name type="scientific">Schistosoma mattheei</name>
    <dbReference type="NCBI Taxonomy" id="31246"/>
    <lineage>
        <taxon>Eukaryota</taxon>
        <taxon>Metazoa</taxon>
        <taxon>Spiralia</taxon>
        <taxon>Lophotrochozoa</taxon>
        <taxon>Platyhelminthes</taxon>
        <taxon>Trematoda</taxon>
        <taxon>Digenea</taxon>
        <taxon>Strigeidida</taxon>
        <taxon>Schistosomatoidea</taxon>
        <taxon>Schistosomatidae</taxon>
        <taxon>Schistosoma</taxon>
    </lineage>
</organism>
<feature type="compositionally biased region" description="Basic residues" evidence="1">
    <location>
        <begin position="141"/>
        <end position="151"/>
    </location>
</feature>
<evidence type="ECO:0000256" key="1">
    <source>
        <dbReference type="SAM" id="MobiDB-lite"/>
    </source>
</evidence>
<dbReference type="EMBL" id="UZAL01032649">
    <property type="protein sequence ID" value="VDP61431.1"/>
    <property type="molecule type" value="Genomic_DNA"/>
</dbReference>
<gene>
    <name evidence="2" type="ORF">SMTD_LOCUS12644</name>
</gene>